<reference evidence="1 2" key="1">
    <citation type="submission" date="2019-02" db="EMBL/GenBank/DDBJ databases">
        <title>Genome sequencing of the rare red list fungi Bondarzewia mesenterica.</title>
        <authorList>
            <person name="Buettner E."/>
            <person name="Kellner H."/>
        </authorList>
    </citation>
    <scope>NUCLEOTIDE SEQUENCE [LARGE SCALE GENOMIC DNA]</scope>
    <source>
        <strain evidence="1 2">DSM 108281</strain>
    </source>
</reference>
<protein>
    <submittedName>
        <fullName evidence="1">Uncharacterized protein</fullName>
    </submittedName>
</protein>
<dbReference type="EMBL" id="SGPL01000093">
    <property type="protein sequence ID" value="THH17892.1"/>
    <property type="molecule type" value="Genomic_DNA"/>
</dbReference>
<dbReference type="Proteomes" id="UP000310158">
    <property type="component" value="Unassembled WGS sequence"/>
</dbReference>
<comment type="caution">
    <text evidence="1">The sequence shown here is derived from an EMBL/GenBank/DDBJ whole genome shotgun (WGS) entry which is preliminary data.</text>
</comment>
<evidence type="ECO:0000313" key="2">
    <source>
        <dbReference type="Proteomes" id="UP000310158"/>
    </source>
</evidence>
<dbReference type="AlphaFoldDB" id="A0A4S4LZ59"/>
<name>A0A4S4LZ59_9AGAM</name>
<proteinExistence type="predicted"/>
<gene>
    <name evidence="1" type="ORF">EW146_g2987</name>
</gene>
<organism evidence="1 2">
    <name type="scientific">Bondarzewia mesenterica</name>
    <dbReference type="NCBI Taxonomy" id="1095465"/>
    <lineage>
        <taxon>Eukaryota</taxon>
        <taxon>Fungi</taxon>
        <taxon>Dikarya</taxon>
        <taxon>Basidiomycota</taxon>
        <taxon>Agaricomycotina</taxon>
        <taxon>Agaricomycetes</taxon>
        <taxon>Russulales</taxon>
        <taxon>Bondarzewiaceae</taxon>
        <taxon>Bondarzewia</taxon>
    </lineage>
</organism>
<sequence>MHFPQLECRLLSASTSDDMPDLLSESPRLQRLWLEICIPWSKYRFSCLTHLALSGYIVGRAISMAEFLDVLRENAGLQVLVLNNVNLILGRADRPQAVELPHLRYLVVNTGDTLVIRNVISTTILPSPITTRFRIYYTRWQSRTSMFPVETRAKPFFTHDTAISVVAWRERQLSCFFYNLDYKFEIFIDFGFTHVSLRPYLPVKDISCIRELSLEISSKLTHWTPSFFHSTPGLYKLTISANTSFDCVYCFSAILRGALPELKTLCVHIRDVTGLLRLSPLLRLVRQRHVDGRPLKKVAIHNERLKAPSPCVKTLRRIARYIDRLELDSSPSSFGNSKTGFVYASLPNELSTWRWRDEFG</sequence>
<accession>A0A4S4LZ59</accession>
<evidence type="ECO:0000313" key="1">
    <source>
        <dbReference type="EMBL" id="THH17892.1"/>
    </source>
</evidence>
<keyword evidence="2" id="KW-1185">Reference proteome</keyword>
<dbReference type="SUPFAM" id="SSF52047">
    <property type="entry name" value="RNI-like"/>
    <property type="match status" value="1"/>
</dbReference>